<feature type="compositionally biased region" description="Low complexity" evidence="1">
    <location>
        <begin position="436"/>
        <end position="448"/>
    </location>
</feature>
<evidence type="ECO:0000313" key="3">
    <source>
        <dbReference type="Proteomes" id="UP000003645"/>
    </source>
</evidence>
<dbReference type="STRING" id="1130798.LBLM1_07090"/>
<evidence type="ECO:0000313" key="2">
    <source>
        <dbReference type="EMBL" id="AJT50787.1"/>
    </source>
</evidence>
<sequence length="528" mass="60345">MSLNHVSYWENGDWHHVTVKEASEKSHCHTIRANEKRLLCDLCNHFVTLSVGKVRDPYFKHSKGDIDKNCPERSKQALFTLPTHFAGLKIVIDKEQKFHLELVLPHAANPGLSKYKNLGIYHKHHKKIQKIAPVKIDPNNFSTKVNLGSIVANKYTLYNDLPDHSDKIADFETLQSKYLIFRSSDGMRVNLGGELNPNNEYIVLTTKNSFTYPGINEKLLVHSNGWNVFQISFDTHFGPNKLRPFLQINDLGNDAGIDYRITKNVADVDLIWPEHFKNEDGISYLGDTLYLYKHGQAWLDYAPRTNKRPNLDQDRLLQLFENPQLFTLKPNDNNGMVVAYGRNTNDIANYKQFIPTSQASEQSKNDLSLKPYTKEHHHYIKPLYNATLKQYMGKFEVSSQSLEANKPFCLPNLVAGSSLKVFYGADCVFSQTAKISKPQSKPSQSQPSTIDKSSANNDQSRLNDSELLNLLKRQIGEATTFTIVSNRLKRSLTDYPTTYQWVCSQARQQNITIKAKNILNKIVNGEYY</sequence>
<accession>A0A0D4CKU4</accession>
<dbReference type="RefSeq" id="WP_006499784.1">
    <property type="nucleotide sequence ID" value="NZ_CP011013.1"/>
</dbReference>
<protein>
    <submittedName>
        <fullName evidence="2">Uncharacterized protein</fullName>
    </submittedName>
</protein>
<feature type="compositionally biased region" description="Polar residues" evidence="1">
    <location>
        <begin position="449"/>
        <end position="460"/>
    </location>
</feature>
<dbReference type="AlphaFoldDB" id="A0A0D4CKU4"/>
<dbReference type="KEGG" id="lmu:LBLM1_07090"/>
<feature type="region of interest" description="Disordered" evidence="1">
    <location>
        <begin position="436"/>
        <end position="460"/>
    </location>
</feature>
<proteinExistence type="predicted"/>
<keyword evidence="3" id="KW-1185">Reference proteome</keyword>
<dbReference type="EMBL" id="CP011013">
    <property type="protein sequence ID" value="AJT50787.1"/>
    <property type="molecule type" value="Genomic_DNA"/>
</dbReference>
<evidence type="ECO:0000256" key="1">
    <source>
        <dbReference type="SAM" id="MobiDB-lite"/>
    </source>
</evidence>
<gene>
    <name evidence="2" type="ORF">LBLM1_07090</name>
</gene>
<dbReference type="HOGENOM" id="CLU_515609_0_0_9"/>
<dbReference type="OrthoDB" id="1834443at2"/>
<name>A0A0D4CKU4_LIMMU</name>
<organism evidence="2 3">
    <name type="scientific">Limosilactobacillus mucosae LM1</name>
    <dbReference type="NCBI Taxonomy" id="1130798"/>
    <lineage>
        <taxon>Bacteria</taxon>
        <taxon>Bacillati</taxon>
        <taxon>Bacillota</taxon>
        <taxon>Bacilli</taxon>
        <taxon>Lactobacillales</taxon>
        <taxon>Lactobacillaceae</taxon>
        <taxon>Limosilactobacillus</taxon>
    </lineage>
</organism>
<dbReference type="Proteomes" id="UP000003645">
    <property type="component" value="Chromosome"/>
</dbReference>
<reference evidence="2 3" key="1">
    <citation type="journal article" date="2012" name="J. Bacteriol.">
        <title>Genome sequence of Lactobacillus mucosae LM1, isolated from piglet feces.</title>
        <authorList>
            <person name="Lee J.H."/>
            <person name="Valeriano V.D."/>
            <person name="Shin Y.R."/>
            <person name="Chae J.P."/>
            <person name="Kim G.B."/>
            <person name="Ham J.S."/>
            <person name="Chun J."/>
            <person name="Kang D.K."/>
        </authorList>
    </citation>
    <scope>NUCLEOTIDE SEQUENCE [LARGE SCALE GENOMIC DNA]</scope>
    <source>
        <strain evidence="2 3">LM1</strain>
    </source>
</reference>